<dbReference type="AlphaFoldDB" id="A0A8W8M9B2"/>
<feature type="transmembrane region" description="Helical" evidence="8">
    <location>
        <begin position="37"/>
        <end position="55"/>
    </location>
</feature>
<evidence type="ECO:0000256" key="2">
    <source>
        <dbReference type="ARBA" id="ARBA00010694"/>
    </source>
</evidence>
<evidence type="ECO:0000256" key="1">
    <source>
        <dbReference type="ARBA" id="ARBA00004127"/>
    </source>
</evidence>
<organism evidence="9 10">
    <name type="scientific">Magallana gigas</name>
    <name type="common">Pacific oyster</name>
    <name type="synonym">Crassostrea gigas</name>
    <dbReference type="NCBI Taxonomy" id="29159"/>
    <lineage>
        <taxon>Eukaryota</taxon>
        <taxon>Metazoa</taxon>
        <taxon>Spiralia</taxon>
        <taxon>Lophotrochozoa</taxon>
        <taxon>Mollusca</taxon>
        <taxon>Bivalvia</taxon>
        <taxon>Autobranchia</taxon>
        <taxon>Pteriomorphia</taxon>
        <taxon>Ostreida</taxon>
        <taxon>Ostreoidea</taxon>
        <taxon>Ostreidae</taxon>
        <taxon>Magallana</taxon>
    </lineage>
</organism>
<dbReference type="PANTHER" id="PTHR10778">
    <property type="entry name" value="SOLUTE CARRIER FAMILY 35 MEMBER B"/>
    <property type="match status" value="1"/>
</dbReference>
<evidence type="ECO:0000256" key="8">
    <source>
        <dbReference type="SAM" id="Phobius"/>
    </source>
</evidence>
<comment type="similarity">
    <text evidence="2">Belongs to the nucleotide-sugar transporter family. SLC35B subfamily.</text>
</comment>
<proteinExistence type="inferred from homology"/>
<evidence type="ECO:0000256" key="5">
    <source>
        <dbReference type="ARBA" id="ARBA00022692"/>
    </source>
</evidence>
<dbReference type="GO" id="GO:0005462">
    <property type="term" value="F:UDP-N-acetylglucosamine transmembrane transporter activity"/>
    <property type="evidence" value="ECO:0007669"/>
    <property type="project" value="TreeGrafter"/>
</dbReference>
<name>A0A8W8M9B2_MAGGI</name>
<evidence type="ECO:0000313" key="10">
    <source>
        <dbReference type="Proteomes" id="UP000005408"/>
    </source>
</evidence>
<keyword evidence="5 8" id="KW-0812">Transmembrane</keyword>
<comment type="subcellular location">
    <subcellularLocation>
        <location evidence="1">Endomembrane system</location>
        <topology evidence="1">Multi-pass membrane protein</topology>
    </subcellularLocation>
</comment>
<evidence type="ECO:0000313" key="9">
    <source>
        <dbReference type="EnsemblMetazoa" id="G31152.1:cds"/>
    </source>
</evidence>
<dbReference type="GO" id="GO:0005789">
    <property type="term" value="C:endoplasmic reticulum membrane"/>
    <property type="evidence" value="ECO:0007669"/>
    <property type="project" value="TreeGrafter"/>
</dbReference>
<dbReference type="InterPro" id="IPR013657">
    <property type="entry name" value="SCL35B1-4/HUT1"/>
</dbReference>
<keyword evidence="4" id="KW-0762">Sugar transport</keyword>
<dbReference type="GO" id="GO:0000139">
    <property type="term" value="C:Golgi membrane"/>
    <property type="evidence" value="ECO:0007669"/>
    <property type="project" value="TreeGrafter"/>
</dbReference>
<feature type="transmembrane region" description="Helical" evidence="8">
    <location>
        <begin position="303"/>
        <end position="323"/>
    </location>
</feature>
<feature type="transmembrane region" description="Helical" evidence="8">
    <location>
        <begin position="67"/>
        <end position="86"/>
    </location>
</feature>
<keyword evidence="10" id="KW-1185">Reference proteome</keyword>
<protein>
    <recommendedName>
        <fullName evidence="11">UDP-xylose and UDP-N-acetylglucosamine transporter</fullName>
    </recommendedName>
</protein>
<dbReference type="Pfam" id="PF08449">
    <property type="entry name" value="UAA"/>
    <property type="match status" value="1"/>
</dbReference>
<feature type="transmembrane region" description="Helical" evidence="8">
    <location>
        <begin position="167"/>
        <end position="190"/>
    </location>
</feature>
<sequence>MNPTVAIAFVFIGCCSNMIFLEYLISAIPTCGNLITFSQFLFISCEGLITTSKFFTVPPKIPIRSYLVMVAYFFLVQVANNASYMFRVSIPLQMIFRAGSMIPSLLLGVLILKKKYSKAKYVSVMLVTMGIAMCTIASANQEVKHVHDDKEPSKDPETEAQNVFNDLLLWTLGILMLTVALFLTAGMGIIQEKTYTQFGKHPKESLFYNHFLPLPGFIFLASDISHHVSLFNQTTPVSVGLGFSIPQMWLFLIGNLLTQYICIRSVFILTTECSALSVTLVVTLRKFVSLILSIFYFHNPFTHLHWIGTSLTFVGVILFTEMVHVPGLMPPKKGVKAD</sequence>
<feature type="transmembrane region" description="Helical" evidence="8">
    <location>
        <begin position="248"/>
        <end position="269"/>
    </location>
</feature>
<feature type="transmembrane region" description="Helical" evidence="8">
    <location>
        <begin position="92"/>
        <end position="112"/>
    </location>
</feature>
<dbReference type="GO" id="GO:0005464">
    <property type="term" value="F:UDP-xylose transmembrane transporter activity"/>
    <property type="evidence" value="ECO:0007669"/>
    <property type="project" value="TreeGrafter"/>
</dbReference>
<evidence type="ECO:0008006" key="11">
    <source>
        <dbReference type="Google" id="ProtNLM"/>
    </source>
</evidence>
<evidence type="ECO:0000256" key="7">
    <source>
        <dbReference type="ARBA" id="ARBA00023136"/>
    </source>
</evidence>
<dbReference type="EnsemblMetazoa" id="G31152.1">
    <property type="protein sequence ID" value="G31152.1:cds"/>
    <property type="gene ID" value="G31152"/>
</dbReference>
<evidence type="ECO:0000256" key="6">
    <source>
        <dbReference type="ARBA" id="ARBA00022989"/>
    </source>
</evidence>
<evidence type="ECO:0000256" key="3">
    <source>
        <dbReference type="ARBA" id="ARBA00022448"/>
    </source>
</evidence>
<keyword evidence="6 8" id="KW-1133">Transmembrane helix</keyword>
<accession>A0A8W8M9B2</accession>
<keyword evidence="7 8" id="KW-0472">Membrane</keyword>
<feature type="transmembrane region" description="Helical" evidence="8">
    <location>
        <begin position="211"/>
        <end position="228"/>
    </location>
</feature>
<reference evidence="9" key="1">
    <citation type="submission" date="2022-08" db="UniProtKB">
        <authorList>
            <consortium name="EnsemblMetazoa"/>
        </authorList>
    </citation>
    <scope>IDENTIFICATION</scope>
    <source>
        <strain evidence="9">05x7-T-G4-1.051#20</strain>
    </source>
</reference>
<feature type="transmembrane region" description="Helical" evidence="8">
    <location>
        <begin position="276"/>
        <end position="297"/>
    </location>
</feature>
<feature type="transmembrane region" description="Helical" evidence="8">
    <location>
        <begin position="119"/>
        <end position="139"/>
    </location>
</feature>
<dbReference type="PANTHER" id="PTHR10778:SF4">
    <property type="entry name" value="NUCLEOTIDE SUGAR TRANSPORTER SLC35B4"/>
    <property type="match status" value="1"/>
</dbReference>
<keyword evidence="3" id="KW-0813">Transport</keyword>
<dbReference type="Proteomes" id="UP000005408">
    <property type="component" value="Unassembled WGS sequence"/>
</dbReference>
<evidence type="ECO:0000256" key="4">
    <source>
        <dbReference type="ARBA" id="ARBA00022597"/>
    </source>
</evidence>